<feature type="region of interest" description="Disordered" evidence="1">
    <location>
        <begin position="1"/>
        <end position="60"/>
    </location>
</feature>
<evidence type="ECO:0000259" key="2">
    <source>
        <dbReference type="Pfam" id="PF18802"/>
    </source>
</evidence>
<protein>
    <recommendedName>
        <fullName evidence="2">CxC1-like cysteine cluster associated with KDZ transposases domain-containing protein</fullName>
    </recommendedName>
</protein>
<dbReference type="PANTHER" id="PTHR33096:SF1">
    <property type="entry name" value="CXC1-LIKE CYSTEINE CLUSTER ASSOCIATED WITH KDZ TRANSPOSASES DOMAIN-CONTAINING PROTEIN"/>
    <property type="match status" value="1"/>
</dbReference>
<name>F4SDZ4_MELLP</name>
<dbReference type="KEGG" id="mlr:MELLADRAFT_87766"/>
<dbReference type="STRING" id="747676.F4SDZ4"/>
<dbReference type="InParanoid" id="F4SDZ4"/>
<feature type="compositionally biased region" description="Basic residues" evidence="1">
    <location>
        <begin position="30"/>
        <end position="44"/>
    </location>
</feature>
<dbReference type="eggNOG" id="ENOG502SMER">
    <property type="taxonomic scope" value="Eukaryota"/>
</dbReference>
<dbReference type="AlphaFoldDB" id="F4SDZ4"/>
<dbReference type="InterPro" id="IPR041320">
    <property type="entry name" value="CxC1"/>
</dbReference>
<evidence type="ECO:0000256" key="1">
    <source>
        <dbReference type="SAM" id="MobiDB-lite"/>
    </source>
</evidence>
<dbReference type="Pfam" id="PF18802">
    <property type="entry name" value="CxC1"/>
    <property type="match status" value="1"/>
</dbReference>
<dbReference type="VEuPathDB" id="FungiDB:MELLADRAFT_87766"/>
<dbReference type="Pfam" id="PF18758">
    <property type="entry name" value="KDZ"/>
    <property type="match status" value="1"/>
</dbReference>
<sequence length="718" mass="82271">MPKFEGVHQPFNPKKPYWMKVPKTEQQRKHFEKMRKAVKSRKHQPTNANGHPKDDADDHQDYGLMVDQQDQDDNEIPRPDFIDEIHQARLDDERHARDLLLAQAAEEMFSAYLACSLKTSEWGNPATWNHDHKATCNCHPSQWRERDVDLVDLLTRQKTRIRFCRCQKNDQTRLILMGFIGGSPKYPKTAFSIRLLRFFHILWKFCTIRIGPFSRAIDEFLDAFCALILTKNEQPRRWHTPLYWAVDAYREMLSMTEKVMDAALNLTPLDKVASNCPRCFGPPLLLEAAQLEPDVVVCMDGNFQHRRHIAAGTKAARKTTQMPPLFLPDDQVNQMCARLAGHAEDDFQACADQHTTANDTRGKGHWAGCDETGLMAMVCRHDHSLRFANIVKSGEKLHYSYSLIEWILNLTRNHGLTPRRVGILYDIGCTMQAGIENRGTFQEEMLNGRIRFGTSVFHAYVHRWGCQLLWNPRLNQGWGLSDGEGSERVWSGLSPLVSPLRYATPQHRVNAISMRSSHANACLRHEAVIHLRRKKTEARTRLEEAEVTLRKLSSPGDGCPGRDIAYYEATWMAQRARQLDIIEESQNEKREKLGVLLTLEEGLHVALQRLEALRATRRRARTQAERNELVALPATVADFEEHIHAVVTELGGNEFQNILGLTSIQTNASLTITIARAKMYEARVGVIEARLRQHRNTGLFNPWLHSSSSKRPVKLETK</sequence>
<dbReference type="RefSeq" id="XP_007419598.1">
    <property type="nucleotide sequence ID" value="XM_007419536.1"/>
</dbReference>
<evidence type="ECO:0000313" key="4">
    <source>
        <dbReference type="Proteomes" id="UP000001072"/>
    </source>
</evidence>
<dbReference type="GeneID" id="18934630"/>
<accession>F4SDZ4</accession>
<dbReference type="Proteomes" id="UP000001072">
    <property type="component" value="Unassembled WGS sequence"/>
</dbReference>
<dbReference type="PANTHER" id="PTHR33096">
    <property type="entry name" value="CXC2 DOMAIN-CONTAINING PROTEIN"/>
    <property type="match status" value="1"/>
</dbReference>
<dbReference type="EMBL" id="GL883316">
    <property type="protein sequence ID" value="EGF97133.1"/>
    <property type="molecule type" value="Genomic_DNA"/>
</dbReference>
<feature type="domain" description="CxC1-like cysteine cluster associated with KDZ transposases" evidence="2">
    <location>
        <begin position="122"/>
        <end position="222"/>
    </location>
</feature>
<dbReference type="InterPro" id="IPR040521">
    <property type="entry name" value="KDZ"/>
</dbReference>
<dbReference type="HOGENOM" id="CLU_011407_5_0_1"/>
<proteinExistence type="predicted"/>
<keyword evidence="4" id="KW-1185">Reference proteome</keyword>
<organism evidence="4">
    <name type="scientific">Melampsora larici-populina (strain 98AG31 / pathotype 3-4-7)</name>
    <name type="common">Poplar leaf rust fungus</name>
    <dbReference type="NCBI Taxonomy" id="747676"/>
    <lineage>
        <taxon>Eukaryota</taxon>
        <taxon>Fungi</taxon>
        <taxon>Dikarya</taxon>
        <taxon>Basidiomycota</taxon>
        <taxon>Pucciniomycotina</taxon>
        <taxon>Pucciniomycetes</taxon>
        <taxon>Pucciniales</taxon>
        <taxon>Melampsoraceae</taxon>
        <taxon>Melampsora</taxon>
    </lineage>
</organism>
<gene>
    <name evidence="3" type="ORF">MELLADRAFT_87766</name>
</gene>
<dbReference type="OrthoDB" id="2498701at2759"/>
<reference evidence="4" key="1">
    <citation type="journal article" date="2011" name="Proc. Natl. Acad. Sci. U.S.A.">
        <title>Obligate biotrophy features unraveled by the genomic analysis of rust fungi.</title>
        <authorList>
            <person name="Duplessis S."/>
            <person name="Cuomo C.A."/>
            <person name="Lin Y.-C."/>
            <person name="Aerts A."/>
            <person name="Tisserant E."/>
            <person name="Veneault-Fourrey C."/>
            <person name="Joly D.L."/>
            <person name="Hacquard S."/>
            <person name="Amselem J."/>
            <person name="Cantarel B.L."/>
            <person name="Chiu R."/>
            <person name="Coutinho P.M."/>
            <person name="Feau N."/>
            <person name="Field M."/>
            <person name="Frey P."/>
            <person name="Gelhaye E."/>
            <person name="Goldberg J."/>
            <person name="Grabherr M.G."/>
            <person name="Kodira C.D."/>
            <person name="Kohler A."/>
            <person name="Kuees U."/>
            <person name="Lindquist E.A."/>
            <person name="Lucas S.M."/>
            <person name="Mago R."/>
            <person name="Mauceli E."/>
            <person name="Morin E."/>
            <person name="Murat C."/>
            <person name="Pangilinan J.L."/>
            <person name="Park R."/>
            <person name="Pearson M."/>
            <person name="Quesneville H."/>
            <person name="Rouhier N."/>
            <person name="Sakthikumar S."/>
            <person name="Salamov A.A."/>
            <person name="Schmutz J."/>
            <person name="Selles B."/>
            <person name="Shapiro H."/>
            <person name="Tanguay P."/>
            <person name="Tuskan G.A."/>
            <person name="Henrissat B."/>
            <person name="Van de Peer Y."/>
            <person name="Rouze P."/>
            <person name="Ellis J.G."/>
            <person name="Dodds P.N."/>
            <person name="Schein J.E."/>
            <person name="Zhong S."/>
            <person name="Hamelin R.C."/>
            <person name="Grigoriev I.V."/>
            <person name="Szabo L.J."/>
            <person name="Martin F."/>
        </authorList>
    </citation>
    <scope>NUCLEOTIDE SEQUENCE [LARGE SCALE GENOMIC DNA]</scope>
    <source>
        <strain evidence="4">98AG31 / pathotype 3-4-7</strain>
    </source>
</reference>
<feature type="compositionally biased region" description="Basic and acidic residues" evidence="1">
    <location>
        <begin position="51"/>
        <end position="60"/>
    </location>
</feature>
<evidence type="ECO:0000313" key="3">
    <source>
        <dbReference type="EMBL" id="EGF97133.1"/>
    </source>
</evidence>